<evidence type="ECO:0000313" key="1">
    <source>
        <dbReference type="EMBL" id="AIQ89265.1"/>
    </source>
</evidence>
<reference evidence="1 2" key="1">
    <citation type="journal article" date="2014" name="PLoS ONE">
        <title>Genome Information of Methylobacterium oryzae, a Plant-Probiotic Methylotroph in the Phyllosphere.</title>
        <authorList>
            <person name="Kwak M.J."/>
            <person name="Jeong H."/>
            <person name="Madhaiyan M."/>
            <person name="Lee Y."/>
            <person name="Sa T.M."/>
            <person name="Oh T.K."/>
            <person name="Kim J.F."/>
        </authorList>
    </citation>
    <scope>NUCLEOTIDE SEQUENCE [LARGE SCALE GENOMIC DNA]</scope>
    <source>
        <strain evidence="1 2">CBMB20</strain>
    </source>
</reference>
<accession>A0A089NRV5</accession>
<dbReference type="eggNOG" id="ENOG503129I">
    <property type="taxonomic scope" value="Bacteria"/>
</dbReference>
<dbReference type="KEGG" id="mor:MOC_1510"/>
<name>A0A089NRV5_9HYPH</name>
<dbReference type="EMBL" id="CP003811">
    <property type="protein sequence ID" value="AIQ89265.1"/>
    <property type="molecule type" value="Genomic_DNA"/>
</dbReference>
<organism evidence="1 2">
    <name type="scientific">Methylobacterium oryzae CBMB20</name>
    <dbReference type="NCBI Taxonomy" id="693986"/>
    <lineage>
        <taxon>Bacteria</taxon>
        <taxon>Pseudomonadati</taxon>
        <taxon>Pseudomonadota</taxon>
        <taxon>Alphaproteobacteria</taxon>
        <taxon>Hyphomicrobiales</taxon>
        <taxon>Methylobacteriaceae</taxon>
        <taxon>Methylobacterium</taxon>
    </lineage>
</organism>
<keyword evidence="2" id="KW-1185">Reference proteome</keyword>
<gene>
    <name evidence="1" type="ORF">MOC_1510</name>
</gene>
<dbReference type="Proteomes" id="UP000029492">
    <property type="component" value="Chromosome"/>
</dbReference>
<dbReference type="HOGENOM" id="CLU_2735431_0_0_5"/>
<sequence>MRKFDEPDWATLHRLADALGVPVERFFAEKPPAGEAASTDECLRLWFKIETEEGRQQALEALRGVAEREEP</sequence>
<protein>
    <submittedName>
        <fullName evidence="1">Protein of unassigned function</fullName>
    </submittedName>
</protein>
<evidence type="ECO:0000313" key="2">
    <source>
        <dbReference type="Proteomes" id="UP000029492"/>
    </source>
</evidence>
<proteinExistence type="predicted"/>
<dbReference type="AlphaFoldDB" id="A0A089NRV5"/>